<gene>
    <name evidence="5" type="ORF">DM02DRAFT_615491</name>
</gene>
<dbReference type="CDD" id="cd00067">
    <property type="entry name" value="GAL4"/>
    <property type="match status" value="1"/>
</dbReference>
<dbReference type="STRING" id="97972.A0A2V1DNU0"/>
<dbReference type="OrthoDB" id="2991872at2759"/>
<evidence type="ECO:0000256" key="2">
    <source>
        <dbReference type="SAM" id="Coils"/>
    </source>
</evidence>
<dbReference type="Pfam" id="PF00172">
    <property type="entry name" value="Zn_clus"/>
    <property type="match status" value="1"/>
</dbReference>
<accession>A0A2V1DNU0</accession>
<evidence type="ECO:0000256" key="3">
    <source>
        <dbReference type="SAM" id="MobiDB-lite"/>
    </source>
</evidence>
<dbReference type="InterPro" id="IPR001138">
    <property type="entry name" value="Zn2Cys6_DnaBD"/>
</dbReference>
<dbReference type="GO" id="GO:0000981">
    <property type="term" value="F:DNA-binding transcription factor activity, RNA polymerase II-specific"/>
    <property type="evidence" value="ECO:0007669"/>
    <property type="project" value="InterPro"/>
</dbReference>
<keyword evidence="1" id="KW-0539">Nucleus</keyword>
<dbReference type="PROSITE" id="PS00463">
    <property type="entry name" value="ZN2_CY6_FUNGAL_1"/>
    <property type="match status" value="1"/>
</dbReference>
<dbReference type="SMART" id="SM00066">
    <property type="entry name" value="GAL4"/>
    <property type="match status" value="1"/>
</dbReference>
<feature type="compositionally biased region" description="Acidic residues" evidence="3">
    <location>
        <begin position="617"/>
        <end position="626"/>
    </location>
</feature>
<evidence type="ECO:0000256" key="1">
    <source>
        <dbReference type="ARBA" id="ARBA00023242"/>
    </source>
</evidence>
<reference evidence="5 6" key="1">
    <citation type="journal article" date="2018" name="Sci. Rep.">
        <title>Comparative genomics provides insights into the lifestyle and reveals functional heterogeneity of dark septate endophytic fungi.</title>
        <authorList>
            <person name="Knapp D.G."/>
            <person name="Nemeth J.B."/>
            <person name="Barry K."/>
            <person name="Hainaut M."/>
            <person name="Henrissat B."/>
            <person name="Johnson J."/>
            <person name="Kuo A."/>
            <person name="Lim J.H.P."/>
            <person name="Lipzen A."/>
            <person name="Nolan M."/>
            <person name="Ohm R.A."/>
            <person name="Tamas L."/>
            <person name="Grigoriev I.V."/>
            <person name="Spatafora J.W."/>
            <person name="Nagy L.G."/>
            <person name="Kovacs G.M."/>
        </authorList>
    </citation>
    <scope>NUCLEOTIDE SEQUENCE [LARGE SCALE GENOMIC DNA]</scope>
    <source>
        <strain evidence="5 6">DSE2036</strain>
    </source>
</reference>
<dbReference type="AlphaFoldDB" id="A0A2V1DNU0"/>
<dbReference type="InterPro" id="IPR036864">
    <property type="entry name" value="Zn2-C6_fun-type_DNA-bd_sf"/>
</dbReference>
<dbReference type="PROSITE" id="PS50048">
    <property type="entry name" value="ZN2_CY6_FUNGAL_2"/>
    <property type="match status" value="1"/>
</dbReference>
<dbReference type="PANTHER" id="PTHR38791">
    <property type="entry name" value="ZN(II)2CYS6 TRANSCRIPTION FACTOR (EUROFUNG)-RELATED-RELATED"/>
    <property type="match status" value="1"/>
</dbReference>
<dbReference type="InterPro" id="IPR021858">
    <property type="entry name" value="Fun_TF"/>
</dbReference>
<dbReference type="PANTHER" id="PTHR38791:SF1">
    <property type="entry name" value="TRANSCRIPTION FACTOR, PUTATIVE-RELATED"/>
    <property type="match status" value="1"/>
</dbReference>
<feature type="region of interest" description="Disordered" evidence="3">
    <location>
        <begin position="438"/>
        <end position="505"/>
    </location>
</feature>
<feature type="region of interest" description="Disordered" evidence="3">
    <location>
        <begin position="612"/>
        <end position="635"/>
    </location>
</feature>
<dbReference type="SUPFAM" id="SSF57701">
    <property type="entry name" value="Zn2/Cys6 DNA-binding domain"/>
    <property type="match status" value="1"/>
</dbReference>
<keyword evidence="6" id="KW-1185">Reference proteome</keyword>
<dbReference type="Proteomes" id="UP000244855">
    <property type="component" value="Unassembled WGS sequence"/>
</dbReference>
<evidence type="ECO:0000259" key="4">
    <source>
        <dbReference type="PROSITE" id="PS50048"/>
    </source>
</evidence>
<sequence>MVYRGKPSTGCKKCRQRKIKCDERPGGCLKCQEKGFPCPGYDTSVDRLFRNETAAVEIKAKKAKAKAIIARDERDRADREKAALAKLKNAISMPLLAPVVDHAITFFMHNFAWGLDEPPMNSKYFNQHLNTYGFHPIVATAMTALGLAGVSNICMDPNLKRESTRLYTNALKMTNDALKDPKEVTSDNTLLATIILGVYETTTNEKSLAAWAHHVTGSSSLLRMRGKGQFSTPAGRRMWLQTVGLLTLQCLGVGEKLPDFVHELSEDMQNWDNKDEPNMRFYHLHIKAIDLRAQILKRQLTHLPTIVDFALALDEDAQKIFDGVDKDWWGYQVRTCEPGTPGVFGTTYHLYSTLAASQTWDWVRYNRIYLHDIIRNALIAGLSTSPPVFSGTHYLRMLETSTQILYQMQADILATIPQYLQSIPPDFTATTTFPSRPASPGLFSINSDDLTTPSPEPTYTIPPSFDLGLNNPSTSSPPPPSSNAFPTPSPSSTTTSTPVPHSLLPVYPMAPKPPGSFGSNFPVDTSPPFTKHTSNVTPTWRLPIIRISGGFSSLWSLYIAGSMPIASAESQAYVITSLMRASDEFGIKQASVLASALRIKIENDRREREGLGVQEIFEGDEDESSEDAERRRERKKWSRIAPVYMPMEGPHVAG</sequence>
<protein>
    <recommendedName>
        <fullName evidence="4">Zn(2)-C6 fungal-type domain-containing protein</fullName>
    </recommendedName>
</protein>
<proteinExistence type="predicted"/>
<dbReference type="Pfam" id="PF11951">
    <property type="entry name" value="Fungal_trans_2"/>
    <property type="match status" value="1"/>
</dbReference>
<feature type="compositionally biased region" description="Low complexity" evidence="3">
    <location>
        <begin position="482"/>
        <end position="502"/>
    </location>
</feature>
<feature type="compositionally biased region" description="Polar residues" evidence="3">
    <location>
        <begin position="444"/>
        <end position="453"/>
    </location>
</feature>
<dbReference type="EMBL" id="KZ805405">
    <property type="protein sequence ID" value="PVH98814.1"/>
    <property type="molecule type" value="Genomic_DNA"/>
</dbReference>
<keyword evidence="2" id="KW-0175">Coiled coil</keyword>
<dbReference type="InterPro" id="IPR053175">
    <property type="entry name" value="DHMBA_Reg_Transcription_Factor"/>
</dbReference>
<dbReference type="Gene3D" id="4.10.240.10">
    <property type="entry name" value="Zn(2)-C6 fungal-type DNA-binding domain"/>
    <property type="match status" value="1"/>
</dbReference>
<evidence type="ECO:0000313" key="5">
    <source>
        <dbReference type="EMBL" id="PVH98814.1"/>
    </source>
</evidence>
<feature type="coiled-coil region" evidence="2">
    <location>
        <begin position="60"/>
        <end position="90"/>
    </location>
</feature>
<dbReference type="GO" id="GO:0008270">
    <property type="term" value="F:zinc ion binding"/>
    <property type="evidence" value="ECO:0007669"/>
    <property type="project" value="InterPro"/>
</dbReference>
<feature type="domain" description="Zn(2)-C6 fungal-type" evidence="4">
    <location>
        <begin position="10"/>
        <end position="38"/>
    </location>
</feature>
<evidence type="ECO:0000313" key="6">
    <source>
        <dbReference type="Proteomes" id="UP000244855"/>
    </source>
</evidence>
<organism evidence="5 6">
    <name type="scientific">Periconia macrospinosa</name>
    <dbReference type="NCBI Taxonomy" id="97972"/>
    <lineage>
        <taxon>Eukaryota</taxon>
        <taxon>Fungi</taxon>
        <taxon>Dikarya</taxon>
        <taxon>Ascomycota</taxon>
        <taxon>Pezizomycotina</taxon>
        <taxon>Dothideomycetes</taxon>
        <taxon>Pleosporomycetidae</taxon>
        <taxon>Pleosporales</taxon>
        <taxon>Massarineae</taxon>
        <taxon>Periconiaceae</taxon>
        <taxon>Periconia</taxon>
    </lineage>
</organism>
<name>A0A2V1DNU0_9PLEO</name>